<dbReference type="EMBL" id="JADLQN010000002">
    <property type="protein sequence ID" value="MBF6356333.1"/>
    <property type="molecule type" value="Genomic_DNA"/>
</dbReference>
<evidence type="ECO:0000313" key="2">
    <source>
        <dbReference type="Proteomes" id="UP000707731"/>
    </source>
</evidence>
<comment type="caution">
    <text evidence="1">The sequence shown here is derived from an EMBL/GenBank/DDBJ whole genome shotgun (WGS) entry which is preliminary data.</text>
</comment>
<dbReference type="Proteomes" id="UP000707731">
    <property type="component" value="Unassembled WGS sequence"/>
</dbReference>
<keyword evidence="2" id="KW-1185">Reference proteome</keyword>
<evidence type="ECO:0000313" key="1">
    <source>
        <dbReference type="EMBL" id="MBF6356333.1"/>
    </source>
</evidence>
<sequence length="185" mass="20127">MAADTPPICAVVPLERAPSLRTAADERRHDNPHWPTRSPEHAANALQLHGGCAWHCSTKLAALLVSRNDYQYFRERGRIEGNAWAPIALGLLNLTVSTAPDTDRHTLVELAVAHGCTITQVLDIDEDTFMPTTLIIDSAHKIRATTILAPSIEHFGTATKALTLAATLVVPRAVIPQVRGWNPNP</sequence>
<dbReference type="RefSeq" id="WP_195003121.1">
    <property type="nucleotide sequence ID" value="NZ_JADLQN010000002.1"/>
</dbReference>
<protein>
    <submittedName>
        <fullName evidence="1">Uncharacterized protein</fullName>
    </submittedName>
</protein>
<reference evidence="1 2" key="1">
    <citation type="submission" date="2020-10" db="EMBL/GenBank/DDBJ databases">
        <title>Identification of Nocardia species via Next-generation sequencing and recognition of intraspecies genetic diversity.</title>
        <authorList>
            <person name="Li P."/>
            <person name="Li P."/>
            <person name="Lu B."/>
        </authorList>
    </citation>
    <scope>NUCLEOTIDE SEQUENCE [LARGE SCALE GENOMIC DNA]</scope>
    <source>
        <strain evidence="1 2">BJ06-0143</strain>
    </source>
</reference>
<organism evidence="1 2">
    <name type="scientific">Nocardia higoensis</name>
    <dbReference type="NCBI Taxonomy" id="228599"/>
    <lineage>
        <taxon>Bacteria</taxon>
        <taxon>Bacillati</taxon>
        <taxon>Actinomycetota</taxon>
        <taxon>Actinomycetes</taxon>
        <taxon>Mycobacteriales</taxon>
        <taxon>Nocardiaceae</taxon>
        <taxon>Nocardia</taxon>
    </lineage>
</organism>
<accession>A0ABS0DCX8</accession>
<gene>
    <name evidence="1" type="ORF">IU449_17580</name>
</gene>
<name>A0ABS0DCX8_9NOCA</name>
<proteinExistence type="predicted"/>